<sequence length="64" mass="7092">MMVTTDEAIAGLESALDQRLAEERRKVWIEAADEIELMLPMIGHAGTANIMKSFAAIFRAKAEE</sequence>
<reference evidence="1" key="1">
    <citation type="submission" date="2020-03" db="EMBL/GenBank/DDBJ databases">
        <title>Genome of Pelagibius litoralis DSM 21314T.</title>
        <authorList>
            <person name="Wang G."/>
        </authorList>
    </citation>
    <scope>NUCLEOTIDE SEQUENCE</scope>
    <source>
        <strain evidence="1">DSM 21314</strain>
    </source>
</reference>
<keyword evidence="2" id="KW-1185">Reference proteome</keyword>
<dbReference type="EMBL" id="JAAQPH010000002">
    <property type="protein sequence ID" value="NIA67758.1"/>
    <property type="molecule type" value="Genomic_DNA"/>
</dbReference>
<dbReference type="RefSeq" id="WP_167221605.1">
    <property type="nucleotide sequence ID" value="NZ_JAAQPH010000002.1"/>
</dbReference>
<proteinExistence type="predicted"/>
<evidence type="ECO:0000313" key="2">
    <source>
        <dbReference type="Proteomes" id="UP000761264"/>
    </source>
</evidence>
<dbReference type="AlphaFoldDB" id="A0A967EWQ0"/>
<protein>
    <submittedName>
        <fullName evidence="1">Uncharacterized protein</fullName>
    </submittedName>
</protein>
<gene>
    <name evidence="1" type="ORF">HBA54_04070</name>
</gene>
<dbReference type="Proteomes" id="UP000761264">
    <property type="component" value="Unassembled WGS sequence"/>
</dbReference>
<name>A0A967EWQ0_9PROT</name>
<comment type="caution">
    <text evidence="1">The sequence shown here is derived from an EMBL/GenBank/DDBJ whole genome shotgun (WGS) entry which is preliminary data.</text>
</comment>
<organism evidence="1 2">
    <name type="scientific">Pelagibius litoralis</name>
    <dbReference type="NCBI Taxonomy" id="374515"/>
    <lineage>
        <taxon>Bacteria</taxon>
        <taxon>Pseudomonadati</taxon>
        <taxon>Pseudomonadota</taxon>
        <taxon>Alphaproteobacteria</taxon>
        <taxon>Rhodospirillales</taxon>
        <taxon>Rhodovibrionaceae</taxon>
        <taxon>Pelagibius</taxon>
    </lineage>
</organism>
<accession>A0A967EWQ0</accession>
<evidence type="ECO:0000313" key="1">
    <source>
        <dbReference type="EMBL" id="NIA67758.1"/>
    </source>
</evidence>